<dbReference type="Gene3D" id="1.10.10.10">
    <property type="entry name" value="Winged helix-like DNA-binding domain superfamily/Winged helix DNA-binding domain"/>
    <property type="match status" value="1"/>
</dbReference>
<evidence type="ECO:0000259" key="5">
    <source>
        <dbReference type="PROSITE" id="PS51063"/>
    </source>
</evidence>
<sequence length="232" mass="25962">MKRAGYVAENAIAGNFNPQPRIETRSMYQFTAGRPECRPADELVYREDDPSSSLYYIEAGAVRIYRLLPDGRRYILSFHCAGEWFGLEGGERRAAFAEAICDLHLISYSLSNMRILPIDLMDLAMKEVSAARDRQLAMVCQSAICRVAAFIIEMAARTGVQNFELFMSRRDIADYLGLTTESVARSFTGLTARRAIRMDGLTHRSIHVLSPERLNAVTTAARGSKTLTGRHS</sequence>
<dbReference type="GO" id="GO:0003677">
    <property type="term" value="F:DNA binding"/>
    <property type="evidence" value="ECO:0007669"/>
    <property type="project" value="UniProtKB-KW"/>
</dbReference>
<dbReference type="Gene3D" id="2.60.120.10">
    <property type="entry name" value="Jelly Rolls"/>
    <property type="match status" value="1"/>
</dbReference>
<dbReference type="SMART" id="SM00419">
    <property type="entry name" value="HTH_CRP"/>
    <property type="match status" value="1"/>
</dbReference>
<dbReference type="PROSITE" id="PS50042">
    <property type="entry name" value="CNMP_BINDING_3"/>
    <property type="match status" value="1"/>
</dbReference>
<keyword evidence="1" id="KW-0805">Transcription regulation</keyword>
<accession>A0A1C9HUH1</accession>
<dbReference type="SUPFAM" id="SSF46785">
    <property type="entry name" value="Winged helix' DNA-binding domain"/>
    <property type="match status" value="1"/>
</dbReference>
<dbReference type="InterPro" id="IPR036388">
    <property type="entry name" value="WH-like_DNA-bd_sf"/>
</dbReference>
<dbReference type="PRINTS" id="PR00034">
    <property type="entry name" value="HTHCRP"/>
</dbReference>
<dbReference type="SUPFAM" id="SSF51206">
    <property type="entry name" value="cAMP-binding domain-like"/>
    <property type="match status" value="1"/>
</dbReference>
<evidence type="ECO:0008006" key="7">
    <source>
        <dbReference type="Google" id="ProtNLM"/>
    </source>
</evidence>
<dbReference type="Pfam" id="PF00027">
    <property type="entry name" value="cNMP_binding"/>
    <property type="match status" value="1"/>
</dbReference>
<dbReference type="InterPro" id="IPR014710">
    <property type="entry name" value="RmlC-like_jellyroll"/>
</dbReference>
<dbReference type="InterPro" id="IPR036390">
    <property type="entry name" value="WH_DNA-bd_sf"/>
</dbReference>
<dbReference type="PROSITE" id="PS51063">
    <property type="entry name" value="HTH_CRP_2"/>
    <property type="match status" value="1"/>
</dbReference>
<dbReference type="InterPro" id="IPR018490">
    <property type="entry name" value="cNMP-bd_dom_sf"/>
</dbReference>
<evidence type="ECO:0000256" key="2">
    <source>
        <dbReference type="ARBA" id="ARBA00023125"/>
    </source>
</evidence>
<keyword evidence="2" id="KW-0238">DNA-binding</keyword>
<dbReference type="AlphaFoldDB" id="A0A1C9HUH1"/>
<dbReference type="Pfam" id="PF13545">
    <property type="entry name" value="HTH_Crp_2"/>
    <property type="match status" value="1"/>
</dbReference>
<dbReference type="EMBL" id="KX487929">
    <property type="protein sequence ID" value="AOO90293.1"/>
    <property type="molecule type" value="Genomic_DNA"/>
</dbReference>
<reference evidence="6" key="2">
    <citation type="journal article" date="2016" name="Front. Microbiol.">
        <title>The Regulatory Protein RosR Affects Rhizobium leguminosarum bv. trifolii Protein Profiles, Cell Surface Properties, and Symbiosis with Clover.</title>
        <authorList>
            <person name="Rachwal K."/>
            <person name="Boguszewska A."/>
            <person name="Kopcinska J."/>
            <person name="Karas M."/>
            <person name="Tchorzewski M."/>
            <person name="Janczarek M."/>
        </authorList>
    </citation>
    <scope>NUCLEOTIDE SEQUENCE</scope>
    <source>
        <strain evidence="6">Rt24.2</strain>
    </source>
</reference>
<name>A0A1C9HUH1_RHILT</name>
<dbReference type="CDD" id="cd00038">
    <property type="entry name" value="CAP_ED"/>
    <property type="match status" value="1"/>
</dbReference>
<feature type="domain" description="HTH crp-type" evidence="5">
    <location>
        <begin position="141"/>
        <end position="212"/>
    </location>
</feature>
<protein>
    <recommendedName>
        <fullName evidence="7">Transcriptional regulator, Crp/Fnr family</fullName>
    </recommendedName>
</protein>
<evidence type="ECO:0000256" key="3">
    <source>
        <dbReference type="ARBA" id="ARBA00023163"/>
    </source>
</evidence>
<evidence type="ECO:0000259" key="4">
    <source>
        <dbReference type="PROSITE" id="PS50042"/>
    </source>
</evidence>
<evidence type="ECO:0000313" key="6">
    <source>
        <dbReference type="EMBL" id="AOO90293.1"/>
    </source>
</evidence>
<keyword evidence="3" id="KW-0804">Transcription</keyword>
<dbReference type="InterPro" id="IPR000595">
    <property type="entry name" value="cNMP-bd_dom"/>
</dbReference>
<dbReference type="InterPro" id="IPR012318">
    <property type="entry name" value="HTH_CRP"/>
</dbReference>
<organism evidence="6">
    <name type="scientific">Rhizobium leguminosarum bv. trifolii</name>
    <dbReference type="NCBI Taxonomy" id="386"/>
    <lineage>
        <taxon>Bacteria</taxon>
        <taxon>Pseudomonadati</taxon>
        <taxon>Pseudomonadota</taxon>
        <taxon>Alphaproteobacteria</taxon>
        <taxon>Hyphomicrobiales</taxon>
        <taxon>Rhizobiaceae</taxon>
        <taxon>Rhizobium/Agrobacterium group</taxon>
        <taxon>Rhizobium</taxon>
    </lineage>
</organism>
<proteinExistence type="predicted"/>
<dbReference type="GO" id="GO:0006355">
    <property type="term" value="P:regulation of DNA-templated transcription"/>
    <property type="evidence" value="ECO:0007669"/>
    <property type="project" value="InterPro"/>
</dbReference>
<reference evidence="6" key="1">
    <citation type="journal article" date="2015" name="BMC Genomics">
        <title>Transcriptome profiling of a Rhizobium leguminosarum bv. trifolii rosR mutant reveals the role of the transcriptional regulator RosR in motility, synthesis of cell-surface components, and other cellular processes.</title>
        <authorList>
            <person name="Rachwal K."/>
            <person name="Matczynska E."/>
            <person name="Janczarek M."/>
        </authorList>
    </citation>
    <scope>NUCLEOTIDE SEQUENCE</scope>
    <source>
        <strain evidence="6">Rt24.2</strain>
    </source>
</reference>
<evidence type="ECO:0000256" key="1">
    <source>
        <dbReference type="ARBA" id="ARBA00023015"/>
    </source>
</evidence>
<feature type="domain" description="Cyclic nucleotide-binding" evidence="4">
    <location>
        <begin position="39"/>
        <end position="86"/>
    </location>
</feature>